<gene>
    <name evidence="6" type="ORF">OS493_025742</name>
</gene>
<feature type="transmembrane region" description="Helical" evidence="5">
    <location>
        <begin position="89"/>
        <end position="109"/>
    </location>
</feature>
<dbReference type="GO" id="GO:0032216">
    <property type="term" value="F:glucosaminyl-phosphatidylinositol O-acyltransferase activity"/>
    <property type="evidence" value="ECO:0007669"/>
    <property type="project" value="TreeGrafter"/>
</dbReference>
<feature type="transmembrane region" description="Helical" evidence="5">
    <location>
        <begin position="297"/>
        <end position="319"/>
    </location>
</feature>
<dbReference type="Proteomes" id="UP001163046">
    <property type="component" value="Unassembled WGS sequence"/>
</dbReference>
<feature type="transmembrane region" description="Helical" evidence="5">
    <location>
        <begin position="433"/>
        <end position="453"/>
    </location>
</feature>
<feature type="transmembrane region" description="Helical" evidence="5">
    <location>
        <begin position="331"/>
        <end position="353"/>
    </location>
</feature>
<organism evidence="6 7">
    <name type="scientific">Desmophyllum pertusum</name>
    <dbReference type="NCBI Taxonomy" id="174260"/>
    <lineage>
        <taxon>Eukaryota</taxon>
        <taxon>Metazoa</taxon>
        <taxon>Cnidaria</taxon>
        <taxon>Anthozoa</taxon>
        <taxon>Hexacorallia</taxon>
        <taxon>Scleractinia</taxon>
        <taxon>Caryophylliina</taxon>
        <taxon>Caryophylliidae</taxon>
        <taxon>Desmophyllum</taxon>
    </lineage>
</organism>
<name>A0A9W9ZLE3_9CNID</name>
<feature type="transmembrane region" description="Helical" evidence="5">
    <location>
        <begin position="121"/>
        <end position="138"/>
    </location>
</feature>
<keyword evidence="5" id="KW-0256">Endoplasmic reticulum</keyword>
<evidence type="ECO:0000313" key="6">
    <source>
        <dbReference type="EMBL" id="KAJ7383866.1"/>
    </source>
</evidence>
<feature type="transmembrane region" description="Helical" evidence="5">
    <location>
        <begin position="12"/>
        <end position="34"/>
    </location>
</feature>
<dbReference type="InterPro" id="IPR009447">
    <property type="entry name" value="PIGW/GWT1"/>
</dbReference>
<feature type="transmembrane region" description="Helical" evidence="5">
    <location>
        <begin position="189"/>
        <end position="210"/>
    </location>
</feature>
<accession>A0A9W9ZLE3</accession>
<evidence type="ECO:0000256" key="3">
    <source>
        <dbReference type="ARBA" id="ARBA00022989"/>
    </source>
</evidence>
<dbReference type="GO" id="GO:0005789">
    <property type="term" value="C:endoplasmic reticulum membrane"/>
    <property type="evidence" value="ECO:0007669"/>
    <property type="project" value="UniProtKB-SubCell"/>
</dbReference>
<dbReference type="EMBL" id="MU825894">
    <property type="protein sequence ID" value="KAJ7383866.1"/>
    <property type="molecule type" value="Genomic_DNA"/>
</dbReference>
<keyword evidence="4 5" id="KW-0472">Membrane</keyword>
<keyword evidence="3 5" id="KW-1133">Transmembrane helix</keyword>
<proteinExistence type="inferred from homology"/>
<comment type="pathway">
    <text evidence="5">Glycolipid biosynthesis; glycosylphosphatidylinositol-anchor biosynthesis.</text>
</comment>
<protein>
    <recommendedName>
        <fullName evidence="5">Phosphatidylinositol-glycan biosynthesis class W protein</fullName>
        <ecNumber evidence="5">2.3.-.-</ecNumber>
    </recommendedName>
</protein>
<evidence type="ECO:0000313" key="7">
    <source>
        <dbReference type="Proteomes" id="UP001163046"/>
    </source>
</evidence>
<dbReference type="OrthoDB" id="15270at2759"/>
<keyword evidence="5" id="KW-0808">Transferase</keyword>
<dbReference type="GO" id="GO:0006506">
    <property type="term" value="P:GPI anchor biosynthetic process"/>
    <property type="evidence" value="ECO:0007669"/>
    <property type="project" value="UniProtKB-KW"/>
</dbReference>
<dbReference type="EC" id="2.3.-.-" evidence="5"/>
<dbReference type="PANTHER" id="PTHR20661:SF0">
    <property type="entry name" value="PHOSPHATIDYLINOSITOL-GLYCAN BIOSYNTHESIS CLASS W PROTEIN"/>
    <property type="match status" value="1"/>
</dbReference>
<keyword evidence="2 5" id="KW-0812">Transmembrane</keyword>
<dbReference type="PIRSF" id="PIRSF017321">
    <property type="entry name" value="GWT1"/>
    <property type="match status" value="1"/>
</dbReference>
<feature type="transmembrane region" description="Helical" evidence="5">
    <location>
        <begin position="217"/>
        <end position="234"/>
    </location>
</feature>
<feature type="transmembrane region" description="Helical" evidence="5">
    <location>
        <begin position="40"/>
        <end position="58"/>
    </location>
</feature>
<dbReference type="Pfam" id="PF06423">
    <property type="entry name" value="GWT1"/>
    <property type="match status" value="1"/>
</dbReference>
<evidence type="ECO:0000256" key="2">
    <source>
        <dbReference type="ARBA" id="ARBA00022692"/>
    </source>
</evidence>
<sequence>MYCFRRKKSSQSFFCCMVFLVDYCTLLIPVLLSLTVLADHINMLIVTCLSLSVGMLFLRSRKSNKVQSQHFQTLLSADMSRKRPFIGGFRAYVLIATAVTIIAVDFVIFPRRFAKTETYGSGLMDMGVGAFIISNAIVSPEARGVYSNRTGLISTVFRSFKSSLPLLVLGVLRFISVKGTDYQEHVSEYGVHWNFFFTLFVVRVMSTVLIRLIPGRSWYGISGVTIALLYQYLLSHVGLREFVLYGTQGNGSRQGFVDGNREGLCSCVGYLSLYLIGVHLGRFLFQKRNTLGQWIKALLILITTDVVFYLLVHVSQQFVNPISRRMANLSFVLWQVAYNVQLITVFLLCDILITAANHVGLLAGAESGGCQVCYPVKVPDEPSKATRTEQKMPCACFITAVNRNQLLYFLLVNVLTGVVNFSIQTIFCTPLKGFLVVCSYLFVSDFLISLLHLRGKTLKF</sequence>
<comment type="similarity">
    <text evidence="5">Belongs to the PIGW family.</text>
</comment>
<dbReference type="AlphaFoldDB" id="A0A9W9ZLE3"/>
<dbReference type="PANTHER" id="PTHR20661">
    <property type="entry name" value="PHOSPHATIDYLINOSITOL-GLYCAN BIOSYNTHESIS CLASS W PROTEIN"/>
    <property type="match status" value="1"/>
</dbReference>
<feature type="transmembrane region" description="Helical" evidence="5">
    <location>
        <begin position="268"/>
        <end position="285"/>
    </location>
</feature>
<evidence type="ECO:0000256" key="4">
    <source>
        <dbReference type="ARBA" id="ARBA00023136"/>
    </source>
</evidence>
<keyword evidence="5" id="KW-0012">Acyltransferase</keyword>
<comment type="function">
    <text evidence="5">A acetyltransferase, which acetylates the inositol ring of phosphatidylinositol during biosynthesis of GPI-anchor.</text>
</comment>
<keyword evidence="7" id="KW-1185">Reference proteome</keyword>
<keyword evidence="5" id="KW-0337">GPI-anchor biosynthesis</keyword>
<feature type="transmembrane region" description="Helical" evidence="5">
    <location>
        <begin position="159"/>
        <end position="177"/>
    </location>
</feature>
<reference evidence="6" key="1">
    <citation type="submission" date="2023-01" db="EMBL/GenBank/DDBJ databases">
        <title>Genome assembly of the deep-sea coral Lophelia pertusa.</title>
        <authorList>
            <person name="Herrera S."/>
            <person name="Cordes E."/>
        </authorList>
    </citation>
    <scope>NUCLEOTIDE SEQUENCE</scope>
    <source>
        <strain evidence="6">USNM1676648</strain>
        <tissue evidence="6">Polyp</tissue>
    </source>
</reference>
<comment type="caution">
    <text evidence="6">The sequence shown here is derived from an EMBL/GenBank/DDBJ whole genome shotgun (WGS) entry which is preliminary data.</text>
</comment>
<comment type="subcellular location">
    <subcellularLocation>
        <location evidence="5">Endoplasmic reticulum membrane</location>
        <topology evidence="5">Multi-pass membrane protein</topology>
    </subcellularLocation>
    <subcellularLocation>
        <location evidence="1">Membrane</location>
        <topology evidence="1">Multi-pass membrane protein</topology>
    </subcellularLocation>
</comment>
<feature type="transmembrane region" description="Helical" evidence="5">
    <location>
        <begin position="406"/>
        <end position="427"/>
    </location>
</feature>
<evidence type="ECO:0000256" key="5">
    <source>
        <dbReference type="RuleBase" id="RU280819"/>
    </source>
</evidence>
<evidence type="ECO:0000256" key="1">
    <source>
        <dbReference type="ARBA" id="ARBA00004141"/>
    </source>
</evidence>
<dbReference type="GO" id="GO:0072659">
    <property type="term" value="P:protein localization to plasma membrane"/>
    <property type="evidence" value="ECO:0007669"/>
    <property type="project" value="TreeGrafter"/>
</dbReference>